<protein>
    <recommendedName>
        <fullName evidence="3">asparagine synthase (glutamine-hydrolyzing)</fullName>
        <ecNumber evidence="3">6.3.5.4</ecNumber>
    </recommendedName>
</protein>
<evidence type="ECO:0000256" key="6">
    <source>
        <dbReference type="ARBA" id="ARBA00022962"/>
    </source>
</evidence>
<name>Q1MNZ8_LAWIP</name>
<dbReference type="SUPFAM" id="SSF56235">
    <property type="entry name" value="N-terminal nucleophile aminohydrolases (Ntn hydrolases)"/>
    <property type="match status" value="1"/>
</dbReference>
<dbReference type="HOGENOM" id="CLU_014658_3_1_7"/>
<dbReference type="OrthoDB" id="9763290at2"/>
<dbReference type="InterPro" id="IPR001962">
    <property type="entry name" value="Asn_synthase"/>
</dbReference>
<evidence type="ECO:0000256" key="5">
    <source>
        <dbReference type="ARBA" id="ARBA00022840"/>
    </source>
</evidence>
<sequence length="626" mass="73156">MCGVCGIICLDGDKPSKEVLSHMLDAIRHRGPDKANVVVDGCIALGHCRLAILDLTDAAAQPMSTSDKLFTIVYNGEIYNFEEIRRELIKLGHTFISRSDTEVILHAYIQWGAQCVTKFNGMFVFVIYDVIRKQIFIARDRYGIKPLYYTIIQNNFLFSSEAKAFLRYPQFCTKLDYEALLEYFTFQNILTDKTLLHNVYIFPPGHYAILPLNTGQLTFSQYWDYCFDESKNIHSDKEYEEELTYLIQQAVQRQLQSDVELGTYLSGGMDSGSITALASKRFPYIKSFTCGFDLHSISGLELAFDERNAAEAMSYLFKTEHYEMVLKSGDMERVFPRLAWHIEEPRTGQSYPNFCIAHLVSKFVKVVLAGTGSDELFGGYPWRYYRALGEKGENSFEKYIDRYYLFWQRLIPNRYLLSMFKPIETHVRHVRTRDIFRNIFGDNNSPVTSHEESINRSLYFEAKTFLHGLLVVEDKLSMAHSLETRLPFLDNDLVDFAMRLPVRCKIHRLNETLRINENESAKASRYYKKTNDGKWLLRRAMERYVPTHIIEAVKQGFSAPDASWFRGESIDFVHRYLFSQNVRLYEYFDRKVVHELVTEHLEGNANRRLFIWSLLSFEEWLHQYLP</sequence>
<dbReference type="PANTHER" id="PTHR43284">
    <property type="entry name" value="ASPARAGINE SYNTHETASE (GLUTAMINE-HYDROLYZING)"/>
    <property type="match status" value="1"/>
</dbReference>
<evidence type="ECO:0000256" key="9">
    <source>
        <dbReference type="PIRSR" id="PIRSR001589-2"/>
    </source>
</evidence>
<accession>Q1MNZ8</accession>
<evidence type="ECO:0000256" key="1">
    <source>
        <dbReference type="ARBA" id="ARBA00005187"/>
    </source>
</evidence>
<evidence type="ECO:0000313" key="11">
    <source>
        <dbReference type="EMBL" id="CAJ53906.1"/>
    </source>
</evidence>
<dbReference type="GO" id="GO:0004066">
    <property type="term" value="F:asparagine synthase (glutamine-hydrolyzing) activity"/>
    <property type="evidence" value="ECO:0007669"/>
    <property type="project" value="UniProtKB-EC"/>
</dbReference>
<dbReference type="InterPro" id="IPR014729">
    <property type="entry name" value="Rossmann-like_a/b/a_fold"/>
</dbReference>
<dbReference type="RefSeq" id="WP_011527302.1">
    <property type="nucleotide sequence ID" value="NC_008013.1"/>
</dbReference>
<feature type="active site" description="For GATase activity" evidence="8">
    <location>
        <position position="2"/>
    </location>
</feature>
<dbReference type="AlphaFoldDB" id="Q1MNZ8"/>
<geneLocation type="plasmid" evidence="12">
    <name>pLaw2</name>
</geneLocation>
<dbReference type="Pfam" id="PF00733">
    <property type="entry name" value="Asn_synthase"/>
    <property type="match status" value="1"/>
</dbReference>
<dbReference type="GO" id="GO:0005829">
    <property type="term" value="C:cytosol"/>
    <property type="evidence" value="ECO:0007669"/>
    <property type="project" value="TreeGrafter"/>
</dbReference>
<keyword evidence="11" id="KW-0614">Plasmid</keyword>
<dbReference type="PANTHER" id="PTHR43284:SF1">
    <property type="entry name" value="ASPARAGINE SYNTHETASE"/>
    <property type="match status" value="1"/>
</dbReference>
<dbReference type="Gene3D" id="3.60.20.10">
    <property type="entry name" value="Glutamine Phosphoribosylpyrophosphate, subunit 1, domain 1"/>
    <property type="match status" value="1"/>
</dbReference>
<dbReference type="InterPro" id="IPR033738">
    <property type="entry name" value="AsnB_N"/>
</dbReference>
<keyword evidence="12" id="KW-1185">Reference proteome</keyword>
<organism evidence="11 12">
    <name type="scientific">Lawsonia intracellularis (strain PHE/MN1-00)</name>
    <dbReference type="NCBI Taxonomy" id="363253"/>
    <lineage>
        <taxon>Bacteria</taxon>
        <taxon>Pseudomonadati</taxon>
        <taxon>Thermodesulfobacteriota</taxon>
        <taxon>Desulfovibrionia</taxon>
        <taxon>Desulfovibrionales</taxon>
        <taxon>Desulfovibrionaceae</taxon>
        <taxon>Lawsonia</taxon>
    </lineage>
</organism>
<gene>
    <name evidence="11" type="primary">asnB</name>
    <name evidence="11" type="ordered locus">LIB007</name>
</gene>
<keyword evidence="8" id="KW-0061">Asparagine biosynthesis</keyword>
<feature type="binding site" evidence="9">
    <location>
        <position position="100"/>
    </location>
    <ligand>
        <name>L-glutamine</name>
        <dbReference type="ChEBI" id="CHEBI:58359"/>
    </ligand>
</feature>
<evidence type="ECO:0000256" key="3">
    <source>
        <dbReference type="ARBA" id="ARBA00012737"/>
    </source>
</evidence>
<evidence type="ECO:0000256" key="4">
    <source>
        <dbReference type="ARBA" id="ARBA00022741"/>
    </source>
</evidence>
<dbReference type="CDD" id="cd00712">
    <property type="entry name" value="AsnB"/>
    <property type="match status" value="1"/>
</dbReference>
<keyword evidence="5 9" id="KW-0067">ATP-binding</keyword>
<comment type="similarity">
    <text evidence="2">Belongs to the asparagine synthetase family.</text>
</comment>
<dbReference type="PROSITE" id="PS51278">
    <property type="entry name" value="GATASE_TYPE_2"/>
    <property type="match status" value="1"/>
</dbReference>
<reference evidence="11 12" key="1">
    <citation type="submission" date="2005-11" db="EMBL/GenBank/DDBJ databases">
        <title>The complete genome sequence of Lawsonia intracellularis: the causative agent of proliferative enteropathy.</title>
        <authorList>
            <person name="Kaur K."/>
            <person name="Zhang Q."/>
            <person name="Beckler D."/>
            <person name="Munir S."/>
            <person name="Li L."/>
            <person name="Kinsley K."/>
            <person name="Herron L."/>
            <person name="Peterson A."/>
            <person name="May B."/>
            <person name="Singh S."/>
            <person name="Gebhart C."/>
            <person name="Kapur V."/>
        </authorList>
    </citation>
    <scope>NUCLEOTIDE SEQUENCE [LARGE SCALE GENOMIC DNA]</scope>
    <source>
        <strain evidence="11 12">PHE/MN1-00</strain>
        <plasmid evidence="12">pLaw2</plasmid>
    </source>
</reference>
<evidence type="ECO:0000256" key="7">
    <source>
        <dbReference type="ARBA" id="ARBA00048741"/>
    </source>
</evidence>
<comment type="pathway">
    <text evidence="1">Amino-acid biosynthesis; L-asparagine biosynthesis; L-asparagine from L-aspartate (L-Gln route): step 1/1.</text>
</comment>
<evidence type="ECO:0000313" key="12">
    <source>
        <dbReference type="Proteomes" id="UP000002430"/>
    </source>
</evidence>
<dbReference type="InterPro" id="IPR017932">
    <property type="entry name" value="GATase_2_dom"/>
</dbReference>
<evidence type="ECO:0000259" key="10">
    <source>
        <dbReference type="PROSITE" id="PS51278"/>
    </source>
</evidence>
<evidence type="ECO:0000256" key="2">
    <source>
        <dbReference type="ARBA" id="ARBA00005752"/>
    </source>
</evidence>
<comment type="catalytic activity">
    <reaction evidence="7">
        <text>L-aspartate + L-glutamine + ATP + H2O = L-asparagine + L-glutamate + AMP + diphosphate + H(+)</text>
        <dbReference type="Rhea" id="RHEA:12228"/>
        <dbReference type="ChEBI" id="CHEBI:15377"/>
        <dbReference type="ChEBI" id="CHEBI:15378"/>
        <dbReference type="ChEBI" id="CHEBI:29985"/>
        <dbReference type="ChEBI" id="CHEBI:29991"/>
        <dbReference type="ChEBI" id="CHEBI:30616"/>
        <dbReference type="ChEBI" id="CHEBI:33019"/>
        <dbReference type="ChEBI" id="CHEBI:58048"/>
        <dbReference type="ChEBI" id="CHEBI:58359"/>
        <dbReference type="ChEBI" id="CHEBI:456215"/>
        <dbReference type="EC" id="6.3.5.4"/>
    </reaction>
</comment>
<proteinExistence type="inferred from homology"/>
<dbReference type="EMBL" id="AM180254">
    <property type="protein sequence ID" value="CAJ53906.1"/>
    <property type="molecule type" value="Genomic_DNA"/>
</dbReference>
<keyword evidence="6 8" id="KW-0315">Glutamine amidotransferase</keyword>
<dbReference type="eggNOG" id="COG0367">
    <property type="taxonomic scope" value="Bacteria"/>
</dbReference>
<dbReference type="InterPro" id="IPR051786">
    <property type="entry name" value="ASN_synthetase/amidase"/>
</dbReference>
<dbReference type="Pfam" id="PF13522">
    <property type="entry name" value="GATase_6"/>
    <property type="match status" value="1"/>
</dbReference>
<keyword evidence="8" id="KW-0028">Amino-acid biosynthesis</keyword>
<dbReference type="InterPro" id="IPR029055">
    <property type="entry name" value="Ntn_hydrolases_N"/>
</dbReference>
<dbReference type="GO" id="GO:0006529">
    <property type="term" value="P:asparagine biosynthetic process"/>
    <property type="evidence" value="ECO:0007669"/>
    <property type="project" value="UniProtKB-KW"/>
</dbReference>
<feature type="domain" description="Glutamine amidotransferase type-2" evidence="10">
    <location>
        <begin position="2"/>
        <end position="213"/>
    </location>
</feature>
<dbReference type="KEGG" id="lip:LIB007"/>
<dbReference type="SUPFAM" id="SSF52402">
    <property type="entry name" value="Adenine nucleotide alpha hydrolases-like"/>
    <property type="match status" value="1"/>
</dbReference>
<keyword evidence="4 9" id="KW-0547">Nucleotide-binding</keyword>
<dbReference type="EC" id="6.3.5.4" evidence="3"/>
<dbReference type="Gene3D" id="3.40.50.620">
    <property type="entry name" value="HUPs"/>
    <property type="match status" value="1"/>
</dbReference>
<dbReference type="PIRSF" id="PIRSF001589">
    <property type="entry name" value="Asn_synthetase_glu-h"/>
    <property type="match status" value="1"/>
</dbReference>
<dbReference type="Proteomes" id="UP000002430">
    <property type="component" value="Plasmid 2"/>
</dbReference>
<dbReference type="GO" id="GO:0005524">
    <property type="term" value="F:ATP binding"/>
    <property type="evidence" value="ECO:0007669"/>
    <property type="project" value="UniProtKB-KW"/>
</dbReference>
<dbReference type="CDD" id="cd01991">
    <property type="entry name" value="Asn_synthase_B_C"/>
    <property type="match status" value="1"/>
</dbReference>
<dbReference type="InterPro" id="IPR006426">
    <property type="entry name" value="Asn_synth_AEB"/>
</dbReference>
<dbReference type="NCBIfam" id="TIGR01536">
    <property type="entry name" value="asn_synth_AEB"/>
    <property type="match status" value="1"/>
</dbReference>
<evidence type="ECO:0000256" key="8">
    <source>
        <dbReference type="PIRSR" id="PIRSR001589-1"/>
    </source>
</evidence>